<keyword evidence="2" id="KW-0808">Transferase</keyword>
<feature type="domain" description="Protein kinase" evidence="1">
    <location>
        <begin position="1"/>
        <end position="307"/>
    </location>
</feature>
<dbReference type="GO" id="GO:0044773">
    <property type="term" value="P:mitotic DNA damage checkpoint signaling"/>
    <property type="evidence" value="ECO:0007669"/>
    <property type="project" value="TreeGrafter"/>
</dbReference>
<evidence type="ECO:0000313" key="2">
    <source>
        <dbReference type="EMBL" id="ORX59462.1"/>
    </source>
</evidence>
<name>A0A1X2GR42_9FUNG</name>
<dbReference type="Pfam" id="PF00069">
    <property type="entry name" value="Pkinase"/>
    <property type="match status" value="1"/>
</dbReference>
<dbReference type="InterPro" id="IPR011009">
    <property type="entry name" value="Kinase-like_dom_sf"/>
</dbReference>
<dbReference type="GO" id="GO:0004674">
    <property type="term" value="F:protein serine/threonine kinase activity"/>
    <property type="evidence" value="ECO:0007669"/>
    <property type="project" value="TreeGrafter"/>
</dbReference>
<keyword evidence="2" id="KW-0418">Kinase</keyword>
<dbReference type="EMBL" id="MCGT01000005">
    <property type="protein sequence ID" value="ORX59462.1"/>
    <property type="molecule type" value="Genomic_DNA"/>
</dbReference>
<evidence type="ECO:0000313" key="3">
    <source>
        <dbReference type="Proteomes" id="UP000242146"/>
    </source>
</evidence>
<organism evidence="2 3">
    <name type="scientific">Hesseltinella vesiculosa</name>
    <dbReference type="NCBI Taxonomy" id="101127"/>
    <lineage>
        <taxon>Eukaryota</taxon>
        <taxon>Fungi</taxon>
        <taxon>Fungi incertae sedis</taxon>
        <taxon>Mucoromycota</taxon>
        <taxon>Mucoromycotina</taxon>
        <taxon>Mucoromycetes</taxon>
        <taxon>Mucorales</taxon>
        <taxon>Cunninghamellaceae</taxon>
        <taxon>Hesseltinella</taxon>
    </lineage>
</organism>
<protein>
    <submittedName>
        <fullName evidence="2">Kinase-like protein</fullName>
    </submittedName>
</protein>
<dbReference type="AlphaFoldDB" id="A0A1X2GR42"/>
<sequence length="307" mass="35059">MSVVLSDAASIAPSSWSDETMVDRLPVCRQWSRSSRFLVVKGFCRRKSETHRQYVKRVSGEYCILSVLSHTNIAHAEDLLMENYQFYIVMGLNDPGTPLTKWIKSTLDPVGDYAQLPMDILKQVGLAVEYLHGLGVAHLDIHPDNILIVDRKLKLTNFSSAMVFQAPLQQTQQRCSRLLGHAHGSFIAPEALPFWQRPSSRYHDTPPQAQTPITEHPAYYDARALDVWAMGIFALFLWQQPHTTLWDLASKRDHEFSLFTAHYANQSYPGFASIPRSLHKSLLYPMLCPDPQHRITIEQLMMQFPPN</sequence>
<dbReference type="SMART" id="SM00220">
    <property type="entry name" value="S_TKc"/>
    <property type="match status" value="1"/>
</dbReference>
<reference evidence="2 3" key="1">
    <citation type="submission" date="2016-07" db="EMBL/GenBank/DDBJ databases">
        <title>Pervasive Adenine N6-methylation of Active Genes in Fungi.</title>
        <authorList>
            <consortium name="DOE Joint Genome Institute"/>
            <person name="Mondo S.J."/>
            <person name="Dannebaum R.O."/>
            <person name="Kuo R.C."/>
            <person name="Labutti K."/>
            <person name="Haridas S."/>
            <person name="Kuo A."/>
            <person name="Salamov A."/>
            <person name="Ahrendt S.R."/>
            <person name="Lipzen A."/>
            <person name="Sullivan W."/>
            <person name="Andreopoulos W.B."/>
            <person name="Clum A."/>
            <person name="Lindquist E."/>
            <person name="Daum C."/>
            <person name="Ramamoorthy G.K."/>
            <person name="Gryganskyi A."/>
            <person name="Culley D."/>
            <person name="Magnuson J.K."/>
            <person name="James T.Y."/>
            <person name="O'Malley M.A."/>
            <person name="Stajich J.E."/>
            <person name="Spatafora J.W."/>
            <person name="Visel A."/>
            <person name="Grigoriev I.V."/>
        </authorList>
    </citation>
    <scope>NUCLEOTIDE SEQUENCE [LARGE SCALE GENOMIC DNA]</scope>
    <source>
        <strain evidence="2 3">NRRL 3301</strain>
    </source>
</reference>
<dbReference type="GO" id="GO:0005737">
    <property type="term" value="C:cytoplasm"/>
    <property type="evidence" value="ECO:0007669"/>
    <property type="project" value="TreeGrafter"/>
</dbReference>
<keyword evidence="3" id="KW-1185">Reference proteome</keyword>
<dbReference type="STRING" id="101127.A0A1X2GR42"/>
<evidence type="ECO:0000259" key="1">
    <source>
        <dbReference type="PROSITE" id="PS50011"/>
    </source>
</evidence>
<comment type="caution">
    <text evidence="2">The sequence shown here is derived from an EMBL/GenBank/DDBJ whole genome shotgun (WGS) entry which is preliminary data.</text>
</comment>
<dbReference type="GO" id="GO:0005634">
    <property type="term" value="C:nucleus"/>
    <property type="evidence" value="ECO:0007669"/>
    <property type="project" value="TreeGrafter"/>
</dbReference>
<dbReference type="Proteomes" id="UP000242146">
    <property type="component" value="Unassembled WGS sequence"/>
</dbReference>
<proteinExistence type="predicted"/>
<dbReference type="SUPFAM" id="SSF56112">
    <property type="entry name" value="Protein kinase-like (PK-like)"/>
    <property type="match status" value="1"/>
</dbReference>
<dbReference type="GO" id="GO:0005524">
    <property type="term" value="F:ATP binding"/>
    <property type="evidence" value="ECO:0007669"/>
    <property type="project" value="InterPro"/>
</dbReference>
<dbReference type="OrthoDB" id="4062651at2759"/>
<accession>A0A1X2GR42</accession>
<dbReference type="InterPro" id="IPR000719">
    <property type="entry name" value="Prot_kinase_dom"/>
</dbReference>
<dbReference type="PROSITE" id="PS50011">
    <property type="entry name" value="PROTEIN_KINASE_DOM"/>
    <property type="match status" value="1"/>
</dbReference>
<dbReference type="PANTHER" id="PTHR44167:SF24">
    <property type="entry name" value="SERINE_THREONINE-PROTEIN KINASE CHK2"/>
    <property type="match status" value="1"/>
</dbReference>
<dbReference type="Gene3D" id="1.10.510.10">
    <property type="entry name" value="Transferase(Phosphotransferase) domain 1"/>
    <property type="match status" value="1"/>
</dbReference>
<gene>
    <name evidence="2" type="ORF">DM01DRAFT_1381067</name>
</gene>
<dbReference type="PANTHER" id="PTHR44167">
    <property type="entry name" value="OVARIAN-SPECIFIC SERINE/THREONINE-PROTEIN KINASE LOK-RELATED"/>
    <property type="match status" value="1"/>
</dbReference>